<keyword evidence="2" id="KW-1185">Reference proteome</keyword>
<evidence type="ECO:0000313" key="2">
    <source>
        <dbReference type="Proteomes" id="UP000076532"/>
    </source>
</evidence>
<gene>
    <name evidence="1" type="ORF">FIBSPDRAFT_226190</name>
</gene>
<sequence length="70" mass="8216">MQRHMFRPIHHRALSDRRLDGTRAPGVVMDPFMDKRLEAPSCQIGRERNGDQTTMKHPHYMPMLWSGCLL</sequence>
<organism evidence="1 2">
    <name type="scientific">Athelia psychrophila</name>
    <dbReference type="NCBI Taxonomy" id="1759441"/>
    <lineage>
        <taxon>Eukaryota</taxon>
        <taxon>Fungi</taxon>
        <taxon>Dikarya</taxon>
        <taxon>Basidiomycota</taxon>
        <taxon>Agaricomycotina</taxon>
        <taxon>Agaricomycetes</taxon>
        <taxon>Agaricomycetidae</taxon>
        <taxon>Atheliales</taxon>
        <taxon>Atheliaceae</taxon>
        <taxon>Athelia</taxon>
    </lineage>
</organism>
<evidence type="ECO:0000313" key="1">
    <source>
        <dbReference type="EMBL" id="KZP29158.1"/>
    </source>
</evidence>
<dbReference type="EMBL" id="KV417500">
    <property type="protein sequence ID" value="KZP29158.1"/>
    <property type="molecule type" value="Genomic_DNA"/>
</dbReference>
<dbReference type="Proteomes" id="UP000076532">
    <property type="component" value="Unassembled WGS sequence"/>
</dbReference>
<proteinExistence type="predicted"/>
<accession>A0A166S8U1</accession>
<reference evidence="1 2" key="1">
    <citation type="journal article" date="2016" name="Mol. Biol. Evol.">
        <title>Comparative Genomics of Early-Diverging Mushroom-Forming Fungi Provides Insights into the Origins of Lignocellulose Decay Capabilities.</title>
        <authorList>
            <person name="Nagy L.G."/>
            <person name="Riley R."/>
            <person name="Tritt A."/>
            <person name="Adam C."/>
            <person name="Daum C."/>
            <person name="Floudas D."/>
            <person name="Sun H."/>
            <person name="Yadav J.S."/>
            <person name="Pangilinan J."/>
            <person name="Larsson K.H."/>
            <person name="Matsuura K."/>
            <person name="Barry K."/>
            <person name="Labutti K."/>
            <person name="Kuo R."/>
            <person name="Ohm R.A."/>
            <person name="Bhattacharya S.S."/>
            <person name="Shirouzu T."/>
            <person name="Yoshinaga Y."/>
            <person name="Martin F.M."/>
            <person name="Grigoriev I.V."/>
            <person name="Hibbett D.S."/>
        </authorList>
    </citation>
    <scope>NUCLEOTIDE SEQUENCE [LARGE SCALE GENOMIC DNA]</scope>
    <source>
        <strain evidence="1 2">CBS 109695</strain>
    </source>
</reference>
<protein>
    <submittedName>
        <fullName evidence="1">Uncharacterized protein</fullName>
    </submittedName>
</protein>
<name>A0A166S8U1_9AGAM</name>
<dbReference type="AlphaFoldDB" id="A0A166S8U1"/>